<feature type="domain" description="Integrase catalytic" evidence="2">
    <location>
        <begin position="80"/>
        <end position="208"/>
    </location>
</feature>
<dbReference type="EMBL" id="BQNB010008883">
    <property type="protein sequence ID" value="GJS55658.1"/>
    <property type="molecule type" value="Genomic_DNA"/>
</dbReference>
<evidence type="ECO:0000313" key="4">
    <source>
        <dbReference type="Proteomes" id="UP001151760"/>
    </source>
</evidence>
<dbReference type="Pfam" id="PF00665">
    <property type="entry name" value="rve"/>
    <property type="match status" value="1"/>
</dbReference>
<evidence type="ECO:0000313" key="3">
    <source>
        <dbReference type="EMBL" id="GJS55658.1"/>
    </source>
</evidence>
<dbReference type="SUPFAM" id="SSF53098">
    <property type="entry name" value="Ribonuclease H-like"/>
    <property type="match status" value="1"/>
</dbReference>
<name>A0ABQ4WS54_9ASTR</name>
<sequence length="528" mass="60725">MTGVKQYLHIYSKESVHKVVFGDNSLGDTKRYGSVNCNEITFTRVEWSEAISISQLYNANFKVLFTKTQGTIFNQNNEVVLIYPRKRDVYVIDIPSYNEESNAYLFRPVKPQTISHNKYTLVIVDEYSRYTWVFCLQKKSDAADYIMSFIKKMNEVRIKELRSDNGTEFKNHKLEEFYDEKGISQNFSSPCTLEQYGVAEKRNKTLIEAARTVLNMKRHGKTVYDVFRGRSPDINYFHVFGCPVHIHNHRDHLGKFDEKADDGFFLGYSSVAKDFRVFNIRRQEMEEAYHVTFSEDNEAISQSSTEGDETNFNENRSFDDEFLVQRNKVSQCSSNNDYFPYVPAYDPLSTNNINIPKNNITPNDSFTLQDSVSPEEPPELTIANDNLAPNKPDHFELGDCLEPAELQYIVINEPISEVQPLPTTITPSTDVKSHPHVMESGSINVGKSSVVKNTVIKCSGRSEVFNDSRNLNETALKGAIAIPAEFVRRHKLYNHADSNNSTKFTLKCFDPPFEKEMVLRKLHDREKD</sequence>
<dbReference type="PANTHER" id="PTHR42648:SF32">
    <property type="entry name" value="RIBONUCLEASE H-LIKE DOMAIN, GAG-PRE-INTEGRASE DOMAIN PROTEIN-RELATED"/>
    <property type="match status" value="1"/>
</dbReference>
<dbReference type="InterPro" id="IPR039537">
    <property type="entry name" value="Retrotran_Ty1/copia-like"/>
</dbReference>
<reference evidence="3" key="1">
    <citation type="journal article" date="2022" name="Int. J. Mol. Sci.">
        <title>Draft Genome of Tanacetum Coccineum: Genomic Comparison of Closely Related Tanacetum-Family Plants.</title>
        <authorList>
            <person name="Yamashiro T."/>
            <person name="Shiraishi A."/>
            <person name="Nakayama K."/>
            <person name="Satake H."/>
        </authorList>
    </citation>
    <scope>NUCLEOTIDE SEQUENCE</scope>
</reference>
<dbReference type="InterPro" id="IPR057670">
    <property type="entry name" value="SH3_retrovirus"/>
</dbReference>
<dbReference type="PANTHER" id="PTHR42648">
    <property type="entry name" value="TRANSPOSASE, PUTATIVE-RELATED"/>
    <property type="match status" value="1"/>
</dbReference>
<dbReference type="Gene3D" id="3.30.420.10">
    <property type="entry name" value="Ribonuclease H-like superfamily/Ribonuclease H"/>
    <property type="match status" value="1"/>
</dbReference>
<protein>
    <submittedName>
        <fullName evidence="3">Retrovirus-related pol polyprotein from transposon TNT 1-94</fullName>
    </submittedName>
</protein>
<evidence type="ECO:0000256" key="1">
    <source>
        <dbReference type="SAM" id="MobiDB-lite"/>
    </source>
</evidence>
<accession>A0ABQ4WS54</accession>
<feature type="region of interest" description="Disordered" evidence="1">
    <location>
        <begin position="296"/>
        <end position="316"/>
    </location>
</feature>
<proteinExistence type="predicted"/>
<dbReference type="InterPro" id="IPR012337">
    <property type="entry name" value="RNaseH-like_sf"/>
</dbReference>
<gene>
    <name evidence="3" type="ORF">Tco_0629020</name>
</gene>
<organism evidence="3 4">
    <name type="scientific">Tanacetum coccineum</name>
    <dbReference type="NCBI Taxonomy" id="301880"/>
    <lineage>
        <taxon>Eukaryota</taxon>
        <taxon>Viridiplantae</taxon>
        <taxon>Streptophyta</taxon>
        <taxon>Embryophyta</taxon>
        <taxon>Tracheophyta</taxon>
        <taxon>Spermatophyta</taxon>
        <taxon>Magnoliopsida</taxon>
        <taxon>eudicotyledons</taxon>
        <taxon>Gunneridae</taxon>
        <taxon>Pentapetalae</taxon>
        <taxon>asterids</taxon>
        <taxon>campanulids</taxon>
        <taxon>Asterales</taxon>
        <taxon>Asteraceae</taxon>
        <taxon>Asteroideae</taxon>
        <taxon>Anthemideae</taxon>
        <taxon>Anthemidinae</taxon>
        <taxon>Tanacetum</taxon>
    </lineage>
</organism>
<evidence type="ECO:0000259" key="2">
    <source>
        <dbReference type="PROSITE" id="PS50994"/>
    </source>
</evidence>
<dbReference type="PROSITE" id="PS50994">
    <property type="entry name" value="INTEGRASE"/>
    <property type="match status" value="1"/>
</dbReference>
<dbReference type="InterPro" id="IPR001584">
    <property type="entry name" value="Integrase_cat-core"/>
</dbReference>
<comment type="caution">
    <text evidence="3">The sequence shown here is derived from an EMBL/GenBank/DDBJ whole genome shotgun (WGS) entry which is preliminary data.</text>
</comment>
<reference evidence="3" key="2">
    <citation type="submission" date="2022-01" db="EMBL/GenBank/DDBJ databases">
        <authorList>
            <person name="Yamashiro T."/>
            <person name="Shiraishi A."/>
            <person name="Satake H."/>
            <person name="Nakayama K."/>
        </authorList>
    </citation>
    <scope>NUCLEOTIDE SEQUENCE</scope>
</reference>
<keyword evidence="4" id="KW-1185">Reference proteome</keyword>
<dbReference type="InterPro" id="IPR036397">
    <property type="entry name" value="RNaseH_sf"/>
</dbReference>
<dbReference type="Proteomes" id="UP001151760">
    <property type="component" value="Unassembled WGS sequence"/>
</dbReference>
<dbReference type="Pfam" id="PF25597">
    <property type="entry name" value="SH3_retrovirus"/>
    <property type="match status" value="1"/>
</dbReference>